<dbReference type="PANTHER" id="PTHR39186">
    <property type="entry name" value="DUF2071 FAMILY PROTEIN"/>
    <property type="match status" value="1"/>
</dbReference>
<organism evidence="1 2">
    <name type="scientific">Dyadobacter flavalbus</name>
    <dbReference type="NCBI Taxonomy" id="2579942"/>
    <lineage>
        <taxon>Bacteria</taxon>
        <taxon>Pseudomonadati</taxon>
        <taxon>Bacteroidota</taxon>
        <taxon>Cytophagia</taxon>
        <taxon>Cytophagales</taxon>
        <taxon>Spirosomataceae</taxon>
        <taxon>Dyadobacter</taxon>
    </lineage>
</organism>
<dbReference type="AlphaFoldDB" id="A0A5M8QR91"/>
<dbReference type="OrthoDB" id="1421826at2"/>
<evidence type="ECO:0000313" key="2">
    <source>
        <dbReference type="Proteomes" id="UP000323994"/>
    </source>
</evidence>
<dbReference type="PANTHER" id="PTHR39186:SF1">
    <property type="entry name" value="DUF2071 DOMAIN-CONTAINING PROTEIN"/>
    <property type="match status" value="1"/>
</dbReference>
<comment type="caution">
    <text evidence="1">The sequence shown here is derived from an EMBL/GenBank/DDBJ whole genome shotgun (WGS) entry which is preliminary data.</text>
</comment>
<sequence>MTNFLEASWKNLIMANYEIEPELLLPYIPKGTKLDFYNGKTFVSLVGFLFSDTRVFNIPIPYFGTFEEVNLRFYVTRQQGQETKRGVVFINEVVPGKIVAWLANHLYKEHYKSMPTKRRWETNSRVKKIGYEWKTGKDWNKIYVEAEAVTSEIATASFEEFILEHYYGYTKINDTATEEYTVNHIRWMVNQVNYYEIKCDFEFMYGPEFNILNKVEPHSVFLAEGSEVSVKWERKRF</sequence>
<dbReference type="InterPro" id="IPR018644">
    <property type="entry name" value="DUF2071"/>
</dbReference>
<reference evidence="1 2" key="1">
    <citation type="submission" date="2019-05" db="EMBL/GenBank/DDBJ databases">
        <authorList>
            <person name="Qu J.-H."/>
        </authorList>
    </citation>
    <scope>NUCLEOTIDE SEQUENCE [LARGE SCALE GENOMIC DNA]</scope>
    <source>
        <strain evidence="1 2">NS28</strain>
    </source>
</reference>
<keyword evidence="2" id="KW-1185">Reference proteome</keyword>
<protein>
    <submittedName>
        <fullName evidence="1">DUF2071 domain-containing protein</fullName>
    </submittedName>
</protein>
<gene>
    <name evidence="1" type="ORF">FEM33_16475</name>
</gene>
<accession>A0A5M8QR91</accession>
<evidence type="ECO:0000313" key="1">
    <source>
        <dbReference type="EMBL" id="KAA6438705.1"/>
    </source>
</evidence>
<dbReference type="Proteomes" id="UP000323994">
    <property type="component" value="Unassembled WGS sequence"/>
</dbReference>
<dbReference type="EMBL" id="VBSN01000049">
    <property type="protein sequence ID" value="KAA6438705.1"/>
    <property type="molecule type" value="Genomic_DNA"/>
</dbReference>
<proteinExistence type="predicted"/>
<name>A0A5M8QR91_9BACT</name>
<dbReference type="Pfam" id="PF09844">
    <property type="entry name" value="DUF2071"/>
    <property type="match status" value="1"/>
</dbReference>